<comment type="caution">
    <text evidence="7">The sequence shown here is derived from an EMBL/GenBank/DDBJ whole genome shotgun (WGS) entry which is preliminary data.</text>
</comment>
<dbReference type="SUPFAM" id="SSF101941">
    <property type="entry name" value="NAC domain"/>
    <property type="match status" value="1"/>
</dbReference>
<feature type="region of interest" description="Disordered" evidence="5">
    <location>
        <begin position="364"/>
        <end position="405"/>
    </location>
</feature>
<feature type="domain" description="NAC" evidence="6">
    <location>
        <begin position="45"/>
        <end position="185"/>
    </location>
</feature>
<sequence>MASYPRSGFSLPSILALVVDFASTHRLHLLLQWRFDMGPSAPLSVQLGVNKHWSDEEVIQLLGGRTIGDPILANLITGVDPFNIEPSNSSEDSWYLCNSKGQQYPNRRNTITETKSGFWRIKDECRIFTNTTCVGRKTTMEYYEGKVPKGNKTRWMMIKYQVECKTRNGFNQQKDYNSLCRVFLQNDWTEYQEQHYSASANVGGESIQSVQVYREPEETYLPSKNVLNRSLGQLAFSESVGEPLHENVVEEIESNCNFSIGDYLELNDLMSPETSSSSSNNSSCVSTDSYDYFDADAFLFSVGDEDNMRSDEDSLDRRFSIPILIESSQTAVRPSSPGSIHGNNNIVTEENMATSSLPRNEILNQGLPVSNEELQRTRDDKSEKSEGSQSNQVADSSFDVRSMQGNGLKKTGKIAKLGKKYCCFGSF</sequence>
<keyword evidence="4" id="KW-0539">Nucleus</keyword>
<dbReference type="PROSITE" id="PS51005">
    <property type="entry name" value="NAC"/>
    <property type="match status" value="1"/>
</dbReference>
<accession>A0A4S8I960</accession>
<dbReference type="GO" id="GO:0003677">
    <property type="term" value="F:DNA binding"/>
    <property type="evidence" value="ECO:0007669"/>
    <property type="project" value="UniProtKB-KW"/>
</dbReference>
<protein>
    <recommendedName>
        <fullName evidence="6">NAC domain-containing protein</fullName>
    </recommendedName>
</protein>
<dbReference type="Gene3D" id="2.170.150.80">
    <property type="entry name" value="NAC domain"/>
    <property type="match status" value="1"/>
</dbReference>
<dbReference type="InterPro" id="IPR003441">
    <property type="entry name" value="NAC-dom"/>
</dbReference>
<evidence type="ECO:0000256" key="5">
    <source>
        <dbReference type="SAM" id="MobiDB-lite"/>
    </source>
</evidence>
<keyword evidence="1" id="KW-0805">Transcription regulation</keyword>
<dbReference type="Proteomes" id="UP000317650">
    <property type="component" value="Chromosome 2"/>
</dbReference>
<evidence type="ECO:0000259" key="6">
    <source>
        <dbReference type="PROSITE" id="PS51005"/>
    </source>
</evidence>
<gene>
    <name evidence="7" type="ORF">C4D60_Mb02t08320</name>
</gene>
<evidence type="ECO:0000313" key="8">
    <source>
        <dbReference type="Proteomes" id="UP000317650"/>
    </source>
</evidence>
<dbReference type="GO" id="GO:0006355">
    <property type="term" value="P:regulation of DNA-templated transcription"/>
    <property type="evidence" value="ECO:0007669"/>
    <property type="project" value="InterPro"/>
</dbReference>
<keyword evidence="8" id="KW-1185">Reference proteome</keyword>
<evidence type="ECO:0000256" key="3">
    <source>
        <dbReference type="ARBA" id="ARBA00023163"/>
    </source>
</evidence>
<dbReference type="InterPro" id="IPR036093">
    <property type="entry name" value="NAC_dom_sf"/>
</dbReference>
<evidence type="ECO:0000256" key="2">
    <source>
        <dbReference type="ARBA" id="ARBA00023125"/>
    </source>
</evidence>
<dbReference type="Pfam" id="PF02365">
    <property type="entry name" value="NAM"/>
    <property type="match status" value="1"/>
</dbReference>
<evidence type="ECO:0000313" key="7">
    <source>
        <dbReference type="EMBL" id="THU44527.1"/>
    </source>
</evidence>
<organism evidence="7 8">
    <name type="scientific">Musa balbisiana</name>
    <name type="common">Banana</name>
    <dbReference type="NCBI Taxonomy" id="52838"/>
    <lineage>
        <taxon>Eukaryota</taxon>
        <taxon>Viridiplantae</taxon>
        <taxon>Streptophyta</taxon>
        <taxon>Embryophyta</taxon>
        <taxon>Tracheophyta</taxon>
        <taxon>Spermatophyta</taxon>
        <taxon>Magnoliopsida</taxon>
        <taxon>Liliopsida</taxon>
        <taxon>Zingiberales</taxon>
        <taxon>Musaceae</taxon>
        <taxon>Musa</taxon>
    </lineage>
</organism>
<reference evidence="7 8" key="1">
    <citation type="journal article" date="2019" name="Nat. Plants">
        <title>Genome sequencing of Musa balbisiana reveals subgenome evolution and function divergence in polyploid bananas.</title>
        <authorList>
            <person name="Yao X."/>
        </authorList>
    </citation>
    <scope>NUCLEOTIDE SEQUENCE [LARGE SCALE GENOMIC DNA]</scope>
    <source>
        <strain evidence="8">cv. DH-PKW</strain>
        <tissue evidence="7">Leaves</tissue>
    </source>
</reference>
<dbReference type="PANTHER" id="PTHR31744">
    <property type="entry name" value="PROTEIN CUP-SHAPED COTYLEDON 2-RELATED"/>
    <property type="match status" value="1"/>
</dbReference>
<name>A0A4S8I960_MUSBA</name>
<dbReference type="EMBL" id="PYDT01000011">
    <property type="protein sequence ID" value="THU44527.1"/>
    <property type="molecule type" value="Genomic_DNA"/>
</dbReference>
<feature type="compositionally biased region" description="Basic and acidic residues" evidence="5">
    <location>
        <begin position="373"/>
        <end position="386"/>
    </location>
</feature>
<evidence type="ECO:0000256" key="4">
    <source>
        <dbReference type="ARBA" id="ARBA00023242"/>
    </source>
</evidence>
<evidence type="ECO:0000256" key="1">
    <source>
        <dbReference type="ARBA" id="ARBA00023015"/>
    </source>
</evidence>
<proteinExistence type="predicted"/>
<dbReference type="PANTHER" id="PTHR31744:SF115">
    <property type="entry name" value="NAC DOMAIN CONTAINING PROTEIN 38"/>
    <property type="match status" value="1"/>
</dbReference>
<dbReference type="AlphaFoldDB" id="A0A4S8I960"/>
<keyword evidence="2" id="KW-0238">DNA-binding</keyword>
<keyword evidence="3" id="KW-0804">Transcription</keyword>